<keyword evidence="19" id="KW-1185">Reference proteome</keyword>
<dbReference type="FunFam" id="3.30.428.10:FF:000002">
    <property type="entry name" value="Galactose-1-phosphate uridylyltransferase"/>
    <property type="match status" value="1"/>
</dbReference>
<feature type="domain" description="Galactose-1-phosphate uridyl transferase C-terminal" evidence="17">
    <location>
        <begin position="214"/>
        <end position="370"/>
    </location>
</feature>
<comment type="pathway">
    <text evidence="3">Carbohydrate metabolism; galactose metabolism.</text>
</comment>
<keyword evidence="11" id="KW-0119">Carbohydrate metabolism</keyword>
<dbReference type="InterPro" id="IPR036265">
    <property type="entry name" value="HIT-like_sf"/>
</dbReference>
<dbReference type="Pfam" id="PF01087">
    <property type="entry name" value="GalP_UDP_transf"/>
    <property type="match status" value="1"/>
</dbReference>
<dbReference type="SUPFAM" id="SSF54197">
    <property type="entry name" value="HIT-like"/>
    <property type="match status" value="2"/>
</dbReference>
<organism evidence="18 19">
    <name type="scientific">Cryptolaemus montrouzieri</name>
    <dbReference type="NCBI Taxonomy" id="559131"/>
    <lineage>
        <taxon>Eukaryota</taxon>
        <taxon>Metazoa</taxon>
        <taxon>Ecdysozoa</taxon>
        <taxon>Arthropoda</taxon>
        <taxon>Hexapoda</taxon>
        <taxon>Insecta</taxon>
        <taxon>Pterygota</taxon>
        <taxon>Neoptera</taxon>
        <taxon>Endopterygota</taxon>
        <taxon>Coleoptera</taxon>
        <taxon>Polyphaga</taxon>
        <taxon>Cucujiformia</taxon>
        <taxon>Coccinelloidea</taxon>
        <taxon>Coccinellidae</taxon>
        <taxon>Scymninae</taxon>
        <taxon>Scymnini</taxon>
        <taxon>Cryptolaemus</taxon>
    </lineage>
</organism>
<evidence type="ECO:0000256" key="3">
    <source>
        <dbReference type="ARBA" id="ARBA00004947"/>
    </source>
</evidence>
<evidence type="ECO:0000256" key="10">
    <source>
        <dbReference type="ARBA" id="ARBA00023144"/>
    </source>
</evidence>
<evidence type="ECO:0000256" key="5">
    <source>
        <dbReference type="ARBA" id="ARBA00012384"/>
    </source>
</evidence>
<gene>
    <name evidence="18" type="ORF">HHI36_018941</name>
</gene>
<evidence type="ECO:0000313" key="18">
    <source>
        <dbReference type="EMBL" id="KAL3284800.1"/>
    </source>
</evidence>
<dbReference type="FunFam" id="3.30.428.10:FF:000001">
    <property type="entry name" value="Galactose-1-phosphate uridylyltransferase"/>
    <property type="match status" value="1"/>
</dbReference>
<evidence type="ECO:0000259" key="17">
    <source>
        <dbReference type="Pfam" id="PF02744"/>
    </source>
</evidence>
<reference evidence="18 19" key="1">
    <citation type="journal article" date="2021" name="BMC Biol.">
        <title>Horizontally acquired antibacterial genes associated with adaptive radiation of ladybird beetles.</title>
        <authorList>
            <person name="Li H.S."/>
            <person name="Tang X.F."/>
            <person name="Huang Y.H."/>
            <person name="Xu Z.Y."/>
            <person name="Chen M.L."/>
            <person name="Du X.Y."/>
            <person name="Qiu B.Y."/>
            <person name="Chen P.T."/>
            <person name="Zhang W."/>
            <person name="Slipinski A."/>
            <person name="Escalona H.E."/>
            <person name="Waterhouse R.M."/>
            <person name="Zwick A."/>
            <person name="Pang H."/>
        </authorList>
    </citation>
    <scope>NUCLEOTIDE SEQUENCE [LARGE SCALE GENOMIC DNA]</scope>
    <source>
        <strain evidence="18">SYSU2018</strain>
    </source>
</reference>
<dbReference type="EMBL" id="JABFTP020000165">
    <property type="protein sequence ID" value="KAL3284800.1"/>
    <property type="molecule type" value="Genomic_DNA"/>
</dbReference>
<feature type="binding site" description="in other chain" evidence="15">
    <location>
        <begin position="107"/>
        <end position="108"/>
    </location>
    <ligand>
        <name>UDP-alpha-D-glucose</name>
        <dbReference type="ChEBI" id="CHEBI:58885"/>
        <note>ligand shared between dimeric partners</note>
    </ligand>
</feature>
<dbReference type="InterPro" id="IPR005849">
    <property type="entry name" value="GalP_Utransf_N"/>
</dbReference>
<dbReference type="PANTHER" id="PTHR11943:SF1">
    <property type="entry name" value="GALACTOSE-1-PHOSPHATE URIDYLYLTRANSFERASE"/>
    <property type="match status" value="1"/>
</dbReference>
<evidence type="ECO:0000259" key="16">
    <source>
        <dbReference type="Pfam" id="PF01087"/>
    </source>
</evidence>
<sequence length="375" mass="44255">MCFCGSSELYNLIQDKLYVIGNRSIILFLSRMSFDPAEHPHVRYNPLRGEWVLVSPHRGKRPWAGQVEDIQADAIPIYDPKNPLCPRNTRANGEINPDYQHTFVFTNDFPALMPDTPSPMESDDPLFQIKGAKGTCKVMCYHPHSDRHYANMELTDIFLVIQEWIKQYNIIGKNFLWVQIMENRGDVMGCSNPHPHCQIWASDYFPNEPRIKHDKLKEYYEKHKEPMLRDYLKKEMAKQERIVYENKEWVVLVPFWAFWPFETMVLPKRQIQRMSDLDNTQIKYLGRMFKEFTAKYDNLFDCSFPYSMGFHGAPTGEQFEIDMPFWTFHAVYYPPLLRSASVKKFKAAYELLAQDQRDISPELAAKRLREQATIR</sequence>
<dbReference type="GO" id="GO:1901135">
    <property type="term" value="P:carbohydrate derivative metabolic process"/>
    <property type="evidence" value="ECO:0007669"/>
    <property type="project" value="UniProtKB-ARBA"/>
</dbReference>
<evidence type="ECO:0000256" key="15">
    <source>
        <dbReference type="PIRSR" id="PIRSR000808-2"/>
    </source>
</evidence>
<dbReference type="Gene3D" id="3.30.428.10">
    <property type="entry name" value="HIT-like"/>
    <property type="match status" value="2"/>
</dbReference>
<evidence type="ECO:0000256" key="4">
    <source>
        <dbReference type="ARBA" id="ARBA00010951"/>
    </source>
</evidence>
<dbReference type="PIRSF" id="PIRSF000808">
    <property type="entry name" value="GalT"/>
    <property type="match status" value="1"/>
</dbReference>
<keyword evidence="10" id="KW-0299">Galactose metabolism</keyword>
<dbReference type="GO" id="GO:0046872">
    <property type="term" value="F:metal ion binding"/>
    <property type="evidence" value="ECO:0007669"/>
    <property type="project" value="UniProtKB-KW"/>
</dbReference>
<evidence type="ECO:0000256" key="8">
    <source>
        <dbReference type="ARBA" id="ARBA00022723"/>
    </source>
</evidence>
<feature type="binding site" description="in other chain" evidence="15">
    <location>
        <position position="183"/>
    </location>
    <ligand>
        <name>UDP-alpha-D-glucose</name>
        <dbReference type="ChEBI" id="CHEBI:58885"/>
        <note>ligand shared between dimeric partners</note>
    </ligand>
</feature>
<feature type="binding site" description="in other chain" evidence="15">
    <location>
        <begin position="189"/>
        <end position="191"/>
    </location>
    <ligand>
        <name>UDP-alpha-D-glucose</name>
        <dbReference type="ChEBI" id="CHEBI:58885"/>
        <note>ligand shared between dimeric partners</note>
    </ligand>
</feature>
<evidence type="ECO:0000256" key="2">
    <source>
        <dbReference type="ARBA" id="ARBA00001947"/>
    </source>
</evidence>
<evidence type="ECO:0000256" key="13">
    <source>
        <dbReference type="ARBA" id="ARBA00071281"/>
    </source>
</evidence>
<feature type="binding site" description="in other chain" evidence="15">
    <location>
        <position position="356"/>
    </location>
    <ligand>
        <name>UDP-alpha-D-glucose</name>
        <dbReference type="ChEBI" id="CHEBI:58885"/>
        <note>ligand shared between dimeric partners</note>
    </ligand>
</feature>
<feature type="binding site" evidence="15">
    <location>
        <begin position="349"/>
        <end position="350"/>
    </location>
    <ligand>
        <name>UDP-alpha-D-glucose</name>
        <dbReference type="ChEBI" id="CHEBI:58885"/>
        <note>ligand shared between dimeric partners</note>
    </ligand>
</feature>
<feature type="binding site" evidence="15">
    <location>
        <begin position="344"/>
        <end position="345"/>
    </location>
    <ligand>
        <name>UDP-alpha-D-glucose</name>
        <dbReference type="ChEBI" id="CHEBI:58885"/>
        <note>ligand shared between dimeric partners</note>
    </ligand>
</feature>
<dbReference type="CDD" id="cd00608">
    <property type="entry name" value="GalT"/>
    <property type="match status" value="1"/>
</dbReference>
<keyword evidence="6" id="KW-0808">Transferase</keyword>
<dbReference type="InterPro" id="IPR001937">
    <property type="entry name" value="GalP_UDPtransf1"/>
</dbReference>
<dbReference type="PANTHER" id="PTHR11943">
    <property type="entry name" value="GALACTOSE-1-PHOSPHATE URIDYLYLTRANSFERASE"/>
    <property type="match status" value="1"/>
</dbReference>
<dbReference type="NCBIfam" id="NF008724">
    <property type="entry name" value="PRK11720.1"/>
    <property type="match status" value="1"/>
</dbReference>
<feature type="binding site" description="in other chain" evidence="15">
    <location>
        <position position="91"/>
    </location>
    <ligand>
        <name>UDP-alpha-D-glucose</name>
        <dbReference type="ChEBI" id="CHEBI:58885"/>
        <note>ligand shared between dimeric partners</note>
    </ligand>
</feature>
<dbReference type="Pfam" id="PF02744">
    <property type="entry name" value="GalP_UDP_tr_C"/>
    <property type="match status" value="1"/>
</dbReference>
<accession>A0ABD2P1I6</accession>
<dbReference type="GO" id="GO:0006796">
    <property type="term" value="P:phosphate-containing compound metabolic process"/>
    <property type="evidence" value="ECO:0007669"/>
    <property type="project" value="UniProtKB-ARBA"/>
</dbReference>
<evidence type="ECO:0000256" key="7">
    <source>
        <dbReference type="ARBA" id="ARBA00022695"/>
    </source>
</evidence>
<feature type="domain" description="Galactose-1-phosphate uridyl transferase N-terminal" evidence="16">
    <location>
        <begin position="33"/>
        <end position="206"/>
    </location>
</feature>
<feature type="active site" description="Tele-UMP-histidine intermediate" evidence="14">
    <location>
        <position position="196"/>
    </location>
</feature>
<keyword evidence="8" id="KW-0479">Metal-binding</keyword>
<comment type="cofactor">
    <cofactor evidence="2">
        <name>Zn(2+)</name>
        <dbReference type="ChEBI" id="CHEBI:29105"/>
    </cofactor>
</comment>
<dbReference type="GO" id="GO:0008108">
    <property type="term" value="F:UDP-glucose:hexose-1-phosphate uridylyltransferase activity"/>
    <property type="evidence" value="ECO:0007669"/>
    <property type="project" value="UniProtKB-EC"/>
</dbReference>
<evidence type="ECO:0000256" key="9">
    <source>
        <dbReference type="ARBA" id="ARBA00022833"/>
    </source>
</evidence>
<name>A0ABD2P1I6_9CUCU</name>
<dbReference type="GO" id="GO:0006012">
    <property type="term" value="P:galactose metabolic process"/>
    <property type="evidence" value="ECO:0007669"/>
    <property type="project" value="UniProtKB-KW"/>
</dbReference>
<feature type="binding site" description="in other chain" evidence="15">
    <location>
        <position position="198"/>
    </location>
    <ligand>
        <name>UDP-alpha-D-glucose</name>
        <dbReference type="ChEBI" id="CHEBI:58885"/>
        <note>ligand shared between dimeric partners</note>
    </ligand>
</feature>
<dbReference type="Proteomes" id="UP001516400">
    <property type="component" value="Unassembled WGS sequence"/>
</dbReference>
<dbReference type="AlphaFoldDB" id="A0ABD2P1I6"/>
<evidence type="ECO:0000256" key="11">
    <source>
        <dbReference type="ARBA" id="ARBA00023277"/>
    </source>
</evidence>
<comment type="catalytic activity">
    <reaction evidence="1">
        <text>alpha-D-galactose 1-phosphate + UDP-alpha-D-glucose = alpha-D-glucose 1-phosphate + UDP-alpha-D-galactose</text>
        <dbReference type="Rhea" id="RHEA:13989"/>
        <dbReference type="ChEBI" id="CHEBI:58336"/>
        <dbReference type="ChEBI" id="CHEBI:58601"/>
        <dbReference type="ChEBI" id="CHEBI:58885"/>
        <dbReference type="ChEBI" id="CHEBI:66914"/>
        <dbReference type="EC" id="2.7.7.12"/>
    </reaction>
</comment>
<dbReference type="GO" id="GO:0019637">
    <property type="term" value="P:organophosphate metabolic process"/>
    <property type="evidence" value="ECO:0007669"/>
    <property type="project" value="UniProtKB-ARBA"/>
</dbReference>
<dbReference type="EC" id="2.7.7.12" evidence="5"/>
<evidence type="ECO:0000256" key="6">
    <source>
        <dbReference type="ARBA" id="ARBA00022679"/>
    </source>
</evidence>
<dbReference type="InterPro" id="IPR005850">
    <property type="entry name" value="GalP_Utransf_C"/>
</dbReference>
<keyword evidence="7" id="KW-0548">Nucleotidyltransferase</keyword>
<protein>
    <recommendedName>
        <fullName evidence="13">Probable galactose-1-phosphate uridylyltransferase</fullName>
        <ecNumber evidence="5">2.7.7.12</ecNumber>
    </recommendedName>
    <alternativeName>
        <fullName evidence="12">UDP-glucose--hexose-1-phosphate uridylyltransferase</fullName>
    </alternativeName>
</protein>
<evidence type="ECO:0000313" key="19">
    <source>
        <dbReference type="Proteomes" id="UP001516400"/>
    </source>
</evidence>
<evidence type="ECO:0000256" key="14">
    <source>
        <dbReference type="PIRSR" id="PIRSR000808-1"/>
    </source>
</evidence>
<evidence type="ECO:0000256" key="1">
    <source>
        <dbReference type="ARBA" id="ARBA00001107"/>
    </source>
</evidence>
<comment type="caution">
    <text evidence="18">The sequence shown here is derived from an EMBL/GenBank/DDBJ whole genome shotgun (WGS) entry which is preliminary data.</text>
</comment>
<dbReference type="NCBIfam" id="TIGR00209">
    <property type="entry name" value="galT_1"/>
    <property type="match status" value="1"/>
</dbReference>
<feature type="binding site" evidence="15">
    <location>
        <begin position="58"/>
        <end position="61"/>
    </location>
    <ligand>
        <name>UDP-alpha-D-glucose</name>
        <dbReference type="ChEBI" id="CHEBI:58885"/>
        <note>ligand shared between dimeric partners</note>
    </ligand>
</feature>
<comment type="similarity">
    <text evidence="4">Belongs to the galactose-1-phosphate uridylyltransferase type 1 family.</text>
</comment>
<proteinExistence type="inferred from homology"/>
<keyword evidence="9" id="KW-0862">Zinc</keyword>
<evidence type="ECO:0000256" key="12">
    <source>
        <dbReference type="ARBA" id="ARBA00030549"/>
    </source>
</evidence>